<evidence type="ECO:0000313" key="2">
    <source>
        <dbReference type="Proteomes" id="UP000015102"/>
    </source>
</evidence>
<dbReference type="HOGENOM" id="CLU_2111650_0_0_1"/>
<reference evidence="2" key="1">
    <citation type="submission" date="2013-02" db="EMBL/GenBank/DDBJ databases">
        <authorList>
            <person name="Hughes D."/>
        </authorList>
    </citation>
    <scope>NUCLEOTIDE SEQUENCE</scope>
    <source>
        <strain>Durham</strain>
        <strain evidence="2">NC isolate 2 -- Noor lab</strain>
    </source>
</reference>
<name>T1GCU2_MEGSC</name>
<keyword evidence="2" id="KW-1185">Reference proteome</keyword>
<organism evidence="1 2">
    <name type="scientific">Megaselia scalaris</name>
    <name type="common">Humpbacked fly</name>
    <name type="synonym">Phora scalaris</name>
    <dbReference type="NCBI Taxonomy" id="36166"/>
    <lineage>
        <taxon>Eukaryota</taxon>
        <taxon>Metazoa</taxon>
        <taxon>Ecdysozoa</taxon>
        <taxon>Arthropoda</taxon>
        <taxon>Hexapoda</taxon>
        <taxon>Insecta</taxon>
        <taxon>Pterygota</taxon>
        <taxon>Neoptera</taxon>
        <taxon>Endopterygota</taxon>
        <taxon>Diptera</taxon>
        <taxon>Brachycera</taxon>
        <taxon>Muscomorpha</taxon>
        <taxon>Platypezoidea</taxon>
        <taxon>Phoridae</taxon>
        <taxon>Megaseliini</taxon>
        <taxon>Megaselia</taxon>
    </lineage>
</organism>
<proteinExistence type="predicted"/>
<dbReference type="EnsemblMetazoa" id="MESCA001115-RA">
    <property type="protein sequence ID" value="MESCA001115-PA"/>
    <property type="gene ID" value="MESCA001115"/>
</dbReference>
<evidence type="ECO:0000313" key="1">
    <source>
        <dbReference type="EnsemblMetazoa" id="MESCA001115-PA"/>
    </source>
</evidence>
<dbReference type="Proteomes" id="UP000015102">
    <property type="component" value="Unassembled WGS sequence"/>
</dbReference>
<protein>
    <submittedName>
        <fullName evidence="1">Uncharacterized protein</fullName>
    </submittedName>
</protein>
<reference evidence="1" key="2">
    <citation type="submission" date="2015-06" db="UniProtKB">
        <authorList>
            <consortium name="EnsemblMetazoa"/>
        </authorList>
    </citation>
    <scope>IDENTIFICATION</scope>
</reference>
<dbReference type="AlphaFoldDB" id="T1GCU2"/>
<accession>T1GCU2</accession>
<sequence length="115" mass="13093">MLYKLPVNWNIHNISVIGVQRDTQYLAFPRMTKPMQHKSPFLSLQTTGVVRLVLLKLKFLKLLFIEALLPQLCHLYDLPPFGPVCFLHYSSLHSDALCGLCIPITSVADVRHPNP</sequence>
<dbReference type="EMBL" id="CAQQ02184590">
    <property type="status" value="NOT_ANNOTATED_CDS"/>
    <property type="molecule type" value="Genomic_DNA"/>
</dbReference>